<organism evidence="8 9">
    <name type="scientific">Piscibacillus salipiscarius</name>
    <dbReference type="NCBI Taxonomy" id="299480"/>
    <lineage>
        <taxon>Bacteria</taxon>
        <taxon>Bacillati</taxon>
        <taxon>Bacillota</taxon>
        <taxon>Bacilli</taxon>
        <taxon>Bacillales</taxon>
        <taxon>Bacillaceae</taxon>
        <taxon>Piscibacillus</taxon>
    </lineage>
</organism>
<feature type="transmembrane region" description="Helical" evidence="6">
    <location>
        <begin position="76"/>
        <end position="92"/>
    </location>
</feature>
<gene>
    <name evidence="8" type="ORF">ACFSW4_07835</name>
</gene>
<feature type="transmembrane region" description="Helical" evidence="6">
    <location>
        <begin position="48"/>
        <end position="69"/>
    </location>
</feature>
<dbReference type="PROSITE" id="PS50850">
    <property type="entry name" value="MFS"/>
    <property type="match status" value="1"/>
</dbReference>
<feature type="transmembrane region" description="Helical" evidence="6">
    <location>
        <begin position="240"/>
        <end position="259"/>
    </location>
</feature>
<feature type="transmembrane region" description="Helical" evidence="6">
    <location>
        <begin position="358"/>
        <end position="379"/>
    </location>
</feature>
<reference evidence="9" key="1">
    <citation type="journal article" date="2019" name="Int. J. Syst. Evol. Microbiol.">
        <title>The Global Catalogue of Microorganisms (GCM) 10K type strain sequencing project: providing services to taxonomists for standard genome sequencing and annotation.</title>
        <authorList>
            <consortium name="The Broad Institute Genomics Platform"/>
            <consortium name="The Broad Institute Genome Sequencing Center for Infectious Disease"/>
            <person name="Wu L."/>
            <person name="Ma J."/>
        </authorList>
    </citation>
    <scope>NUCLEOTIDE SEQUENCE [LARGE SCALE GENOMIC DNA]</scope>
    <source>
        <strain evidence="9">TISTR 1571</strain>
    </source>
</reference>
<keyword evidence="5 6" id="KW-0472">Membrane</keyword>
<dbReference type="RefSeq" id="WP_377328525.1">
    <property type="nucleotide sequence ID" value="NZ_JBHUMZ010000019.1"/>
</dbReference>
<evidence type="ECO:0000313" key="8">
    <source>
        <dbReference type="EMBL" id="MFD2638769.1"/>
    </source>
</evidence>
<feature type="transmembrane region" description="Helical" evidence="6">
    <location>
        <begin position="98"/>
        <end position="125"/>
    </location>
</feature>
<feature type="transmembrane region" description="Helical" evidence="6">
    <location>
        <begin position="12"/>
        <end position="36"/>
    </location>
</feature>
<dbReference type="Pfam" id="PF07690">
    <property type="entry name" value="MFS_1"/>
    <property type="match status" value="1"/>
</dbReference>
<name>A0ABW5Q9V6_9BACI</name>
<evidence type="ECO:0000256" key="1">
    <source>
        <dbReference type="ARBA" id="ARBA00004651"/>
    </source>
</evidence>
<dbReference type="Gene3D" id="1.20.1250.20">
    <property type="entry name" value="MFS general substrate transporter like domains"/>
    <property type="match status" value="1"/>
</dbReference>
<feature type="transmembrane region" description="Helical" evidence="6">
    <location>
        <begin position="137"/>
        <end position="158"/>
    </location>
</feature>
<accession>A0ABW5Q9V6</accession>
<evidence type="ECO:0000313" key="9">
    <source>
        <dbReference type="Proteomes" id="UP001597452"/>
    </source>
</evidence>
<keyword evidence="9" id="KW-1185">Reference proteome</keyword>
<evidence type="ECO:0000256" key="5">
    <source>
        <dbReference type="ARBA" id="ARBA00023136"/>
    </source>
</evidence>
<comment type="subcellular location">
    <subcellularLocation>
        <location evidence="1">Cell membrane</location>
        <topology evidence="1">Multi-pass membrane protein</topology>
    </subcellularLocation>
</comment>
<dbReference type="PANTHER" id="PTHR23531:SF1">
    <property type="entry name" value="QUINOLENE RESISTANCE PROTEIN NORA"/>
    <property type="match status" value="1"/>
</dbReference>
<dbReference type="InterPro" id="IPR036259">
    <property type="entry name" value="MFS_trans_sf"/>
</dbReference>
<dbReference type="PANTHER" id="PTHR23531">
    <property type="entry name" value="QUINOLENE RESISTANCE PROTEIN NORA"/>
    <property type="match status" value="1"/>
</dbReference>
<protein>
    <submittedName>
        <fullName evidence="8">MFS transporter</fullName>
    </submittedName>
</protein>
<feature type="transmembrane region" description="Helical" evidence="6">
    <location>
        <begin position="295"/>
        <end position="319"/>
    </location>
</feature>
<feature type="transmembrane region" description="Helical" evidence="6">
    <location>
        <begin position="164"/>
        <end position="186"/>
    </location>
</feature>
<dbReference type="InterPro" id="IPR011701">
    <property type="entry name" value="MFS"/>
</dbReference>
<keyword evidence="3 6" id="KW-0812">Transmembrane</keyword>
<evidence type="ECO:0000259" key="7">
    <source>
        <dbReference type="PROSITE" id="PS50850"/>
    </source>
</evidence>
<evidence type="ECO:0000256" key="6">
    <source>
        <dbReference type="SAM" id="Phobius"/>
    </source>
</evidence>
<keyword evidence="2" id="KW-0813">Transport</keyword>
<evidence type="ECO:0000256" key="2">
    <source>
        <dbReference type="ARBA" id="ARBA00022448"/>
    </source>
</evidence>
<dbReference type="EMBL" id="JBHUMZ010000019">
    <property type="protein sequence ID" value="MFD2638769.1"/>
    <property type="molecule type" value="Genomic_DNA"/>
</dbReference>
<feature type="transmembrane region" description="Helical" evidence="6">
    <location>
        <begin position="271"/>
        <end position="289"/>
    </location>
</feature>
<evidence type="ECO:0000256" key="3">
    <source>
        <dbReference type="ARBA" id="ARBA00022692"/>
    </source>
</evidence>
<proteinExistence type="predicted"/>
<evidence type="ECO:0000256" key="4">
    <source>
        <dbReference type="ARBA" id="ARBA00022989"/>
    </source>
</evidence>
<dbReference type="InterPro" id="IPR020846">
    <property type="entry name" value="MFS_dom"/>
</dbReference>
<comment type="caution">
    <text evidence="8">The sequence shown here is derived from an EMBL/GenBank/DDBJ whole genome shotgun (WGS) entry which is preliminary data.</text>
</comment>
<feature type="transmembrane region" description="Helical" evidence="6">
    <location>
        <begin position="331"/>
        <end position="352"/>
    </location>
</feature>
<dbReference type="SUPFAM" id="SSF103473">
    <property type="entry name" value="MFS general substrate transporter"/>
    <property type="match status" value="1"/>
</dbReference>
<feature type="domain" description="Major facilitator superfamily (MFS) profile" evidence="7">
    <location>
        <begin position="10"/>
        <end position="382"/>
    </location>
</feature>
<sequence>MTNSKLWTPQYIVIISITLLFFLSIHVINSVFPIYVMSFSNNPTIAGLMLTAFMSAAIVTRFVLSLYILNINFRKTIILNLILLFICLMLSYDRESIYFLLLIRFIEGVNFGIISTILATQVSYIIPTKQTGKGFNYFALATTLGASLSPALAIMLFHSSSFNTVIIVTTILVVLMLVFLIFVKSFQTPATQKSLNNKLTMLFDKRAILPCALMFLLCITFSSVFNFIEGLGREINLEDQITWFFVSFVALIIGARLFAGSLFDRGYGIKLIYISSLTGFLGLAILMSVDSIGFLVVAGAFYGFAYGVMHPTLQAFAVSTVSAEKRGTANVMFLTGMDLGMAIGSVMLGFIVKSLGFAEMYGVSSLFLIIIPIILFLFIKLKVHNFLPAN</sequence>
<feature type="transmembrane region" description="Helical" evidence="6">
    <location>
        <begin position="207"/>
        <end position="228"/>
    </location>
</feature>
<dbReference type="Proteomes" id="UP001597452">
    <property type="component" value="Unassembled WGS sequence"/>
</dbReference>
<dbReference type="InterPro" id="IPR052714">
    <property type="entry name" value="MFS_Exporter"/>
</dbReference>
<keyword evidence="4 6" id="KW-1133">Transmembrane helix</keyword>